<dbReference type="GO" id="GO:0006508">
    <property type="term" value="P:proteolysis"/>
    <property type="evidence" value="ECO:0007669"/>
    <property type="project" value="UniProtKB-KW"/>
</dbReference>
<proteinExistence type="inferred from homology"/>
<dbReference type="NCBIfam" id="TIGR01441">
    <property type="entry name" value="GPR"/>
    <property type="match status" value="1"/>
</dbReference>
<keyword evidence="1" id="KW-0645">Protease</keyword>
<dbReference type="GO" id="GO:0009847">
    <property type="term" value="P:spore germination"/>
    <property type="evidence" value="ECO:0007669"/>
    <property type="project" value="InterPro"/>
</dbReference>
<name>A0A3T0D6R6_9FIRM</name>
<dbReference type="RefSeq" id="WP_127352179.1">
    <property type="nucleotide sequence ID" value="NZ_CP034791.1"/>
</dbReference>
<organism evidence="4 5">
    <name type="scientific">Caldicellulosiruptor changbaiensis</name>
    <dbReference type="NCBI Taxonomy" id="1222016"/>
    <lineage>
        <taxon>Bacteria</taxon>
        <taxon>Bacillati</taxon>
        <taxon>Bacillota</taxon>
        <taxon>Bacillota incertae sedis</taxon>
        <taxon>Caldicellulosiruptorales</taxon>
        <taxon>Caldicellulosiruptoraceae</taxon>
        <taxon>Caldicellulosiruptor</taxon>
    </lineage>
</organism>
<evidence type="ECO:0000313" key="4">
    <source>
        <dbReference type="EMBL" id="AZT90791.1"/>
    </source>
</evidence>
<dbReference type="EMBL" id="CP034791">
    <property type="protein sequence ID" value="AZT90791.1"/>
    <property type="molecule type" value="Genomic_DNA"/>
</dbReference>
<keyword evidence="5" id="KW-1185">Reference proteome</keyword>
<sequence length="327" mass="36396">MFKIHTDLALETREIVQKGLGREIEGVEVEERKEFDDKIKVTKVKINSVKGEAILQKPMGNYITIEADGLRDEDFEVQEKVSKILAEELESLMRLSQKSTILVVGLGNWNVTPDSLGPKVVSKVLITRHLFEFVPEKVQDRRIRSVCAISPGVLGITGIETSEIIHGIVQKIHPDLIVAIDALASRRLERISTAIQIADTGIFPGSGIGNERKGITQQTVGVPVVAIGVPMVVDAAIIANDAIDLLLERLKNETERSSPLYLLLESIPDEDRFNLIKEVIFPYYGNLFVTPKDIDRIVENISTVIADGINMAIHPEVKENDQFRYVN</sequence>
<dbReference type="EC" id="3.4.24.78" evidence="4"/>
<evidence type="ECO:0000256" key="1">
    <source>
        <dbReference type="ARBA" id="ARBA00022670"/>
    </source>
</evidence>
<keyword evidence="2 4" id="KW-0378">Hydrolase</keyword>
<evidence type="ECO:0000256" key="2">
    <source>
        <dbReference type="ARBA" id="ARBA00022801"/>
    </source>
</evidence>
<dbReference type="InterPro" id="IPR023430">
    <property type="entry name" value="Pept_HybD-like_dom_sf"/>
</dbReference>
<dbReference type="Proteomes" id="UP000282930">
    <property type="component" value="Chromosome"/>
</dbReference>
<dbReference type="Pfam" id="PF03418">
    <property type="entry name" value="Peptidase_A25"/>
    <property type="match status" value="1"/>
</dbReference>
<dbReference type="GO" id="GO:0008233">
    <property type="term" value="F:peptidase activity"/>
    <property type="evidence" value="ECO:0007669"/>
    <property type="project" value="UniProtKB-KW"/>
</dbReference>
<keyword evidence="3" id="KW-0865">Zymogen</keyword>
<evidence type="ECO:0000313" key="5">
    <source>
        <dbReference type="Proteomes" id="UP000282930"/>
    </source>
</evidence>
<dbReference type="AlphaFoldDB" id="A0A3T0D6R6"/>
<accession>A0A3T0D6R6</accession>
<evidence type="ECO:0000256" key="3">
    <source>
        <dbReference type="ARBA" id="ARBA00023145"/>
    </source>
</evidence>
<dbReference type="Gene3D" id="3.40.50.1450">
    <property type="entry name" value="HybD-like"/>
    <property type="match status" value="1"/>
</dbReference>
<dbReference type="InterPro" id="IPR005080">
    <property type="entry name" value="Peptidase_A25"/>
</dbReference>
<dbReference type="KEGG" id="ccha:ELD05_09150"/>
<reference evidence="4 5" key="1">
    <citation type="submission" date="2018-12" db="EMBL/GenBank/DDBJ databases">
        <title>Genome sequence from the cellulolytic species, Caldicellulosiruptor changbaiensis.</title>
        <authorList>
            <person name="Blumer-Schuette S.E."/>
            <person name="Mendoza C."/>
        </authorList>
    </citation>
    <scope>NUCLEOTIDE SEQUENCE [LARGE SCALE GENOMIC DNA]</scope>
    <source>
        <strain evidence="4 5">CBS-Z</strain>
    </source>
</reference>
<dbReference type="PIRSF" id="PIRSF019549">
    <property type="entry name" value="Peptidase_A25"/>
    <property type="match status" value="1"/>
</dbReference>
<gene>
    <name evidence="4" type="ORF">ELD05_09150</name>
</gene>
<dbReference type="SUPFAM" id="SSF53163">
    <property type="entry name" value="HybD-like"/>
    <property type="match status" value="1"/>
</dbReference>
<dbReference type="HAMAP" id="MF_00626">
    <property type="entry name" value="Germination_prot"/>
    <property type="match status" value="1"/>
</dbReference>
<protein>
    <submittedName>
        <fullName evidence="4">GPR endopeptidase</fullName>
        <ecNumber evidence="4">3.4.24.78</ecNumber>
    </submittedName>
</protein>